<gene>
    <name evidence="6" type="ORF">CPUR_02633</name>
</gene>
<feature type="region of interest" description="Disordered" evidence="4">
    <location>
        <begin position="911"/>
        <end position="1048"/>
    </location>
</feature>
<feature type="region of interest" description="Disordered" evidence="4">
    <location>
        <begin position="1065"/>
        <end position="1160"/>
    </location>
</feature>
<evidence type="ECO:0000256" key="1">
    <source>
        <dbReference type="ARBA" id="ARBA00004173"/>
    </source>
</evidence>
<dbReference type="Gene3D" id="3.30.420.10">
    <property type="entry name" value="Ribonuclease H-like superfamily/Ribonuclease H"/>
    <property type="match status" value="1"/>
</dbReference>
<dbReference type="Pfam" id="PF25597">
    <property type="entry name" value="SH3_retrovirus"/>
    <property type="match status" value="1"/>
</dbReference>
<dbReference type="VEuPathDB" id="FungiDB:CPUR_02633"/>
<name>M1W833_CLAP2</name>
<organism evidence="6 7">
    <name type="scientific">Claviceps purpurea (strain 20.1)</name>
    <name type="common">Ergot fungus</name>
    <name type="synonym">Sphacelia segetum</name>
    <dbReference type="NCBI Taxonomy" id="1111077"/>
    <lineage>
        <taxon>Eukaryota</taxon>
        <taxon>Fungi</taxon>
        <taxon>Dikarya</taxon>
        <taxon>Ascomycota</taxon>
        <taxon>Pezizomycotina</taxon>
        <taxon>Sordariomycetes</taxon>
        <taxon>Hypocreomycetidae</taxon>
        <taxon>Hypocreales</taxon>
        <taxon>Clavicipitaceae</taxon>
        <taxon>Claviceps</taxon>
    </lineage>
</organism>
<dbReference type="InterPro" id="IPR001584">
    <property type="entry name" value="Integrase_cat-core"/>
</dbReference>
<comment type="caution">
    <text evidence="6">The sequence shown here is derived from an EMBL/GenBank/DDBJ whole genome shotgun (WGS) entry which is preliminary data.</text>
</comment>
<feature type="compositionally biased region" description="Basic and acidic residues" evidence="4">
    <location>
        <begin position="1031"/>
        <end position="1040"/>
    </location>
</feature>
<protein>
    <submittedName>
        <fullName evidence="6">Related to retrotransposon HobS hobase</fullName>
    </submittedName>
</protein>
<evidence type="ECO:0000256" key="3">
    <source>
        <dbReference type="ARBA" id="ARBA00023128"/>
    </source>
</evidence>
<keyword evidence="7" id="KW-1185">Reference proteome</keyword>
<sequence length="1722" mass="196224">MSVKLTSVEHWSKWIEALRQTAEGQRIWDKVDPDLPELATDLLQEPVMPTTSTLQEYVKKNKTGEQTPTMLEAVQFYDVIHQEACRKYKTEEAKQTVIFKWIASTVNPSLHQSTLEQIRKETGKREVSLRKIAKTLKGSFSPGMMIMTAEVSTIYVNHLAEAKLANTHPDKWVEKWFTVYQKAKTYDINEIKGPNAIRDFIHAVGTQFNPTWARAKLVKMIEHNDNLPTDFTLKSLADEFMRYHKATKMFEPSMGIHATLGSRPDTEKAQKSSNKTKKSNCPCGFNHNWKPQNCRTLMYAITNKLINKKTTPAKEICDKIRSRYESSTWDHLRTLIAKEGWKGNDAPKSDKLPGHISAAIIDPTDIPARNSIYATIGPCPHMFANSTLLDNCGAMHVVNDRNKLEPGTFRETFDDYLEAGTTSFPISGRGTRVIRNIINGVEGDQTKNLTLYDVAVVEGFHVNIVSESRLVDHGVWYCGADSTLRYGTMEYNSIVAKLIRKHHIIFLQYKPISRYSTDPTYVSHPLVYVSPHPRSSGWRHTSFASFPRTDTEELWHLRSGHLGKDALKRLALYARGVRIKGTERKDCVTCSLTHAKQVISRDTPHSTAHRPFWRVHWDLQDYTDGYNGMKWLLVFKDEYSKFIQTQALPDKSLDTVFNAIAYFESWVHRQFNLRIAKLRQDNERAVISDNAPTVFQKWAKAQGIELERSPPYTHEPNGSAERANQTITLKSIAMLKGANLPRNLWPESTLAATFLHNKSPAQGSGWLTPLHVIQSYFESKRGLPPLESKPSLGPDWSGIYAYGCRAYPLNRDREADRNRKTFKTSPRGHIGYLVGYIASNIYRIWIPELKKVMITRNVTFNEHVFYDPATESNDTLPVKEINEIVQEIQFDPITESDEEIDFLISPKITIPRPVHSAPESSSTSGVAIPNESTDKPDDINENPSLLTPHLTPTAMVPLDPIDPNDIPDTTYSSRDGTYSPRDGPYSPRSPPYSPMSPSYSPTSPPGDDFRHDLYGTPYDTEADNPVQSTHHPQDSFRETEQGDDNNDLAIRGQTTLDVQQEIDVHPEHTDEHNSVSRADRGVATSSRETPSFDTLHDSPSDEHTTQPTRQSARLRQRREEGRTQDWTILRKHRPDRHMHGFWDPASLRQPDQLDTDPQDHRGTSTVYSVFNALCDKTSRANTKDLLQSSESIHQSDLVKAPKTYKKAVQHHFSERWIAAMKEEISTLKQRGTWKEIKIRSARSRPIPLKWVFSYKFDDKGILQRCKARLCVRGDLQEKSTIQSTYAATLAAHAFRIFIALVARFGLLTRQFDVKNAFLYALRHGYMTPVTCELPDGFKIPGICVELLRALYGLQDSPALWFEKLCSTITTLGLIQSLEEPCLFYSEARDIFLIFFVDDIIIAYHPDQEELAEQFITGLKEAFELDDKGAVHFFLGIQVIRDLPHRRIFLSHEAYINKLGDKFDQASNGTFPAIPIPAVEYHKFEGQADKKTIKLYQEKIGSILYTAIMIRPDLAFAAAKLSQYLTNPGPEHMKAADQAIRYLVLTKHLALSFGGNDDMRVLEVSSDASFADDNDTRRSSQGYLITLFGGPIIWKATRQPTVTTSSTEAELLALQQTTKEAMSLQRLFQDMRFDTQEDMVIHCDNMQTIRLVLNENERLNTRLRHVDIHNMWLKQEYQKGSFKLEYLPTAEMPADGFTKALTRQQFEKFRIVLGLVDTRTLFG</sequence>
<dbReference type="SUPFAM" id="SSF53098">
    <property type="entry name" value="Ribonuclease H-like"/>
    <property type="match status" value="1"/>
</dbReference>
<dbReference type="PROSITE" id="PS50994">
    <property type="entry name" value="INTEGRASE"/>
    <property type="match status" value="1"/>
</dbReference>
<reference evidence="6 7" key="1">
    <citation type="journal article" date="2013" name="PLoS Genet.">
        <title>Plant-symbiotic fungi as chemical engineers: Multi-genome analysis of the Clavicipitaceae reveals dynamics of alkaloid loci.</title>
        <authorList>
            <person name="Schardl C.L."/>
            <person name="Young C.A."/>
            <person name="Hesse U."/>
            <person name="Amyotte S.G."/>
            <person name="Andreeva K."/>
            <person name="Calie P.J."/>
            <person name="Fleetwood D.J."/>
            <person name="Haws D.C."/>
            <person name="Moore N."/>
            <person name="Oeser B."/>
            <person name="Panaccione D.G."/>
            <person name="Schweri K.K."/>
            <person name="Voisey C.R."/>
            <person name="Farman M.L."/>
            <person name="Jaromczyk J.W."/>
            <person name="Roe B.A."/>
            <person name="O'Sullivan D.M."/>
            <person name="Scott B."/>
            <person name="Tudzynski P."/>
            <person name="An Z."/>
            <person name="Arnaoudova E.G."/>
            <person name="Bullock C.T."/>
            <person name="Charlton N.D."/>
            <person name="Chen L."/>
            <person name="Cox M."/>
            <person name="Dinkins R.D."/>
            <person name="Florea S."/>
            <person name="Glenn A.E."/>
            <person name="Gordon A."/>
            <person name="Gueldener U."/>
            <person name="Harris D.R."/>
            <person name="Hollin W."/>
            <person name="Jaromczyk J."/>
            <person name="Johnson R.D."/>
            <person name="Khan A.K."/>
            <person name="Leistner E."/>
            <person name="Leuchtmann A."/>
            <person name="Li C."/>
            <person name="Liu J."/>
            <person name="Liu J."/>
            <person name="Liu M."/>
            <person name="Mace W."/>
            <person name="Machado C."/>
            <person name="Nagabhyru P."/>
            <person name="Pan J."/>
            <person name="Schmid J."/>
            <person name="Sugawara K."/>
            <person name="Steiner U."/>
            <person name="Takach J.E."/>
            <person name="Tanaka E."/>
            <person name="Webb J.S."/>
            <person name="Wilson E.V."/>
            <person name="Wiseman J.L."/>
            <person name="Yoshida R."/>
            <person name="Zeng Z."/>
        </authorList>
    </citation>
    <scope>NUCLEOTIDE SEQUENCE [LARGE SCALE GENOMIC DNA]</scope>
    <source>
        <strain evidence="6 7">20.1</strain>
    </source>
</reference>
<dbReference type="STRING" id="1111077.M1W833"/>
<feature type="domain" description="Integrase catalytic" evidence="5">
    <location>
        <begin position="607"/>
        <end position="777"/>
    </location>
</feature>
<evidence type="ECO:0000313" key="7">
    <source>
        <dbReference type="Proteomes" id="UP000016801"/>
    </source>
</evidence>
<dbReference type="InterPro" id="IPR057670">
    <property type="entry name" value="SH3_retrovirus"/>
</dbReference>
<dbReference type="InterPro" id="IPR013103">
    <property type="entry name" value="RVT_2"/>
</dbReference>
<dbReference type="EMBL" id="CAGA01000011">
    <property type="protein sequence ID" value="CCE28943.1"/>
    <property type="molecule type" value="Genomic_DNA"/>
</dbReference>
<dbReference type="InterPro" id="IPR036397">
    <property type="entry name" value="RNaseH_sf"/>
</dbReference>
<dbReference type="HOGENOM" id="CLU_001650_18_4_1"/>
<evidence type="ECO:0000259" key="5">
    <source>
        <dbReference type="PROSITE" id="PS50994"/>
    </source>
</evidence>
<evidence type="ECO:0000256" key="4">
    <source>
        <dbReference type="SAM" id="MobiDB-lite"/>
    </source>
</evidence>
<dbReference type="SUPFAM" id="SSF56672">
    <property type="entry name" value="DNA/RNA polymerases"/>
    <property type="match status" value="1"/>
</dbReference>
<dbReference type="Pfam" id="PF07727">
    <property type="entry name" value="RVT_2"/>
    <property type="match status" value="1"/>
</dbReference>
<dbReference type="GO" id="GO:0005739">
    <property type="term" value="C:mitochondrion"/>
    <property type="evidence" value="ECO:0007669"/>
    <property type="project" value="UniProtKB-SubCell"/>
</dbReference>
<keyword evidence="3" id="KW-0496">Mitochondrion</keyword>
<proteinExistence type="predicted"/>
<dbReference type="PANTHER" id="PTHR11439">
    <property type="entry name" value="GAG-POL-RELATED RETROTRANSPOSON"/>
    <property type="match status" value="1"/>
</dbReference>
<dbReference type="eggNOG" id="KOG0017">
    <property type="taxonomic scope" value="Eukaryota"/>
</dbReference>
<dbReference type="GO" id="GO:0015074">
    <property type="term" value="P:DNA integration"/>
    <property type="evidence" value="ECO:0007669"/>
    <property type="project" value="InterPro"/>
</dbReference>
<dbReference type="InterPro" id="IPR012337">
    <property type="entry name" value="RNaseH-like_sf"/>
</dbReference>
<feature type="compositionally biased region" description="Basic and acidic residues" evidence="4">
    <location>
        <begin position="1065"/>
        <end position="1080"/>
    </location>
</feature>
<accession>M1W833</accession>
<dbReference type="CDD" id="cd09272">
    <property type="entry name" value="RNase_HI_RT_Ty1"/>
    <property type="match status" value="1"/>
</dbReference>
<feature type="region of interest" description="Disordered" evidence="4">
    <location>
        <begin position="258"/>
        <end position="280"/>
    </location>
</feature>
<dbReference type="Proteomes" id="UP000016801">
    <property type="component" value="Unassembled WGS sequence"/>
</dbReference>
<dbReference type="GO" id="GO:0005634">
    <property type="term" value="C:nucleus"/>
    <property type="evidence" value="ECO:0007669"/>
    <property type="project" value="UniProtKB-ARBA"/>
</dbReference>
<evidence type="ECO:0000256" key="2">
    <source>
        <dbReference type="ARBA" id="ARBA00022884"/>
    </source>
</evidence>
<feature type="compositionally biased region" description="Polar residues" evidence="4">
    <location>
        <begin position="1083"/>
        <end position="1092"/>
    </location>
</feature>
<feature type="compositionally biased region" description="Basic and acidic residues" evidence="4">
    <location>
        <begin position="1094"/>
        <end position="1104"/>
    </location>
</feature>
<dbReference type="PANTHER" id="PTHR11439:SF438">
    <property type="entry name" value="REVERSE TRANSCRIPTASE TY1_COPIA-TYPE DOMAIN-CONTAINING PROTEIN"/>
    <property type="match status" value="1"/>
</dbReference>
<dbReference type="InterPro" id="IPR043502">
    <property type="entry name" value="DNA/RNA_pol_sf"/>
</dbReference>
<dbReference type="GO" id="GO:0003723">
    <property type="term" value="F:RNA binding"/>
    <property type="evidence" value="ECO:0007669"/>
    <property type="project" value="UniProtKB-KW"/>
</dbReference>
<comment type="subcellular location">
    <subcellularLocation>
        <location evidence="1">Mitochondrion</location>
    </subcellularLocation>
</comment>
<dbReference type="OrthoDB" id="4957693at2759"/>
<feature type="compositionally biased region" description="Low complexity" evidence="4">
    <location>
        <begin position="957"/>
        <end position="968"/>
    </location>
</feature>
<keyword evidence="2" id="KW-0694">RNA-binding</keyword>
<evidence type="ECO:0000313" key="6">
    <source>
        <dbReference type="EMBL" id="CCE28943.1"/>
    </source>
</evidence>